<dbReference type="STRING" id="215250.A0A316YST6"/>
<protein>
    <submittedName>
        <fullName evidence="2">Uncharacterized protein</fullName>
    </submittedName>
</protein>
<dbReference type="RefSeq" id="XP_025379294.1">
    <property type="nucleotide sequence ID" value="XM_025523485.1"/>
</dbReference>
<feature type="signal peptide" evidence="1">
    <location>
        <begin position="1"/>
        <end position="20"/>
    </location>
</feature>
<dbReference type="OrthoDB" id="1708823at2759"/>
<feature type="chain" id="PRO_5016415993" evidence="1">
    <location>
        <begin position="21"/>
        <end position="300"/>
    </location>
</feature>
<dbReference type="AlphaFoldDB" id="A0A316YST6"/>
<dbReference type="EMBL" id="KZ819635">
    <property type="protein sequence ID" value="PWN92096.1"/>
    <property type="molecule type" value="Genomic_DNA"/>
</dbReference>
<sequence length="300" mass="30914">MRFFSLGLAAVALGASAASAQSTTDAATLSINTAAAATVSRPTVGFNSASTARIISTDTEAPSSAVASAASSSTPAASVPYYNVSALPSTVSDAPRTASSNFTLPKPDATAAWNPALVVQSSNPYVMQVVDTADMPTINWNLLNHTQQQRQIICDQQTSFCQTAGCKEAGATIKDNFCNVDTMATKCSCTKGDANLQQYNWPVQFADCTGRSTTCTDDCMKPGGTTAERTACRDSCHQNFASTCGLPGQYAANYAVDKESQKPKLGMIQGGTAADSVSRVAVSSALVVTLAVAAVIALSA</sequence>
<keyword evidence="1" id="KW-0732">Signal</keyword>
<keyword evidence="3" id="KW-1185">Reference proteome</keyword>
<accession>A0A316YST6</accession>
<gene>
    <name evidence="2" type="ORF">FA10DRAFT_278732</name>
</gene>
<dbReference type="Proteomes" id="UP000245768">
    <property type="component" value="Unassembled WGS sequence"/>
</dbReference>
<dbReference type="GeneID" id="37045401"/>
<evidence type="ECO:0000256" key="1">
    <source>
        <dbReference type="SAM" id="SignalP"/>
    </source>
</evidence>
<dbReference type="InParanoid" id="A0A316YST6"/>
<name>A0A316YST6_9BASI</name>
<organism evidence="2 3">
    <name type="scientific">Acaromyces ingoldii</name>
    <dbReference type="NCBI Taxonomy" id="215250"/>
    <lineage>
        <taxon>Eukaryota</taxon>
        <taxon>Fungi</taxon>
        <taxon>Dikarya</taxon>
        <taxon>Basidiomycota</taxon>
        <taxon>Ustilaginomycotina</taxon>
        <taxon>Exobasidiomycetes</taxon>
        <taxon>Exobasidiales</taxon>
        <taxon>Cryptobasidiaceae</taxon>
        <taxon>Acaromyces</taxon>
    </lineage>
</organism>
<proteinExistence type="predicted"/>
<evidence type="ECO:0000313" key="2">
    <source>
        <dbReference type="EMBL" id="PWN92096.1"/>
    </source>
</evidence>
<evidence type="ECO:0000313" key="3">
    <source>
        <dbReference type="Proteomes" id="UP000245768"/>
    </source>
</evidence>
<reference evidence="2 3" key="1">
    <citation type="journal article" date="2018" name="Mol. Biol. Evol.">
        <title>Broad Genomic Sampling Reveals a Smut Pathogenic Ancestry of the Fungal Clade Ustilaginomycotina.</title>
        <authorList>
            <person name="Kijpornyongpan T."/>
            <person name="Mondo S.J."/>
            <person name="Barry K."/>
            <person name="Sandor L."/>
            <person name="Lee J."/>
            <person name="Lipzen A."/>
            <person name="Pangilinan J."/>
            <person name="LaButti K."/>
            <person name="Hainaut M."/>
            <person name="Henrissat B."/>
            <person name="Grigoriev I.V."/>
            <person name="Spatafora J.W."/>
            <person name="Aime M.C."/>
        </authorList>
    </citation>
    <scope>NUCLEOTIDE SEQUENCE [LARGE SCALE GENOMIC DNA]</scope>
    <source>
        <strain evidence="2 3">MCA 4198</strain>
    </source>
</reference>